<name>A0A5C1YJS9_9PROT</name>
<dbReference type="Proteomes" id="UP000324536">
    <property type="component" value="Chromosome"/>
</dbReference>
<accession>A0A5C1YJS9</accession>
<keyword evidence="1" id="KW-0472">Membrane</keyword>
<dbReference type="EMBL" id="CP043506">
    <property type="protein sequence ID" value="QEO16496.1"/>
    <property type="molecule type" value="Genomic_DNA"/>
</dbReference>
<gene>
    <name evidence="2" type="ORF">FLP30_00925</name>
</gene>
<dbReference type="RefSeq" id="WP_149277937.1">
    <property type="nucleotide sequence ID" value="NZ_CP043506.1"/>
</dbReference>
<dbReference type="KEGG" id="acek:FLP30_00925"/>
<organism evidence="2 3">
    <name type="scientific">Acetobacter vaccinii</name>
    <dbReference type="NCBI Taxonomy" id="2592655"/>
    <lineage>
        <taxon>Bacteria</taxon>
        <taxon>Pseudomonadati</taxon>
        <taxon>Pseudomonadota</taxon>
        <taxon>Alphaproteobacteria</taxon>
        <taxon>Acetobacterales</taxon>
        <taxon>Acetobacteraceae</taxon>
        <taxon>Acetobacter</taxon>
    </lineage>
</organism>
<sequence length="175" mass="19656">MTVGQYITRADNWLLDELCQPLADRLPERFSAFEAGMSCQLGSVLLSAVSIIAVFVMTGMRDFGDMIFNVLVWCLCVTFFIGLGRLRVLVKPGKPNPLRLMLFSVRVLSIPFTLYVLYQALTSPPSFGMAIWFNAFSNVVFAVGLYLISCHPRPPYRRAQDDVWSRTTARQGSGF</sequence>
<feature type="transmembrane region" description="Helical" evidence="1">
    <location>
        <begin position="39"/>
        <end position="60"/>
    </location>
</feature>
<keyword evidence="1" id="KW-0812">Transmembrane</keyword>
<feature type="transmembrane region" description="Helical" evidence="1">
    <location>
        <begin position="98"/>
        <end position="118"/>
    </location>
</feature>
<evidence type="ECO:0000256" key="1">
    <source>
        <dbReference type="SAM" id="Phobius"/>
    </source>
</evidence>
<reference evidence="2 3" key="1">
    <citation type="submission" date="2019-09" db="EMBL/GenBank/DDBJ databases">
        <title>Genome sequencing of strain KACC 21233.</title>
        <authorList>
            <person name="Heo J."/>
            <person name="Kim S.-J."/>
            <person name="Kim J.-S."/>
            <person name="Hong S.-B."/>
            <person name="Kwon S.-W."/>
        </authorList>
    </citation>
    <scope>NUCLEOTIDE SEQUENCE [LARGE SCALE GENOMIC DNA]</scope>
    <source>
        <strain evidence="2 3">KACC 21233</strain>
    </source>
</reference>
<evidence type="ECO:0000313" key="3">
    <source>
        <dbReference type="Proteomes" id="UP000324536"/>
    </source>
</evidence>
<feature type="transmembrane region" description="Helical" evidence="1">
    <location>
        <begin position="66"/>
        <end position="86"/>
    </location>
</feature>
<keyword evidence="1" id="KW-1133">Transmembrane helix</keyword>
<proteinExistence type="predicted"/>
<keyword evidence="3" id="KW-1185">Reference proteome</keyword>
<evidence type="ECO:0000313" key="2">
    <source>
        <dbReference type="EMBL" id="QEO16496.1"/>
    </source>
</evidence>
<dbReference type="OrthoDB" id="7278229at2"/>
<feature type="transmembrane region" description="Helical" evidence="1">
    <location>
        <begin position="130"/>
        <end position="148"/>
    </location>
</feature>
<dbReference type="AlphaFoldDB" id="A0A5C1YJS9"/>
<protein>
    <submittedName>
        <fullName evidence="2">Uncharacterized protein</fullName>
    </submittedName>
</protein>